<sequence length="96" mass="10968">MRVALTDHAAIKSIPIPYSLIPFASEFDEHVRFACNESFNDHWGYHANRTIYGAFAANAFTIIDIARDSMVDTDNSNDKQYGRKKNLIFQILIDQT</sequence>
<evidence type="ECO:0000313" key="2">
    <source>
        <dbReference type="Proteomes" id="UP000430692"/>
    </source>
</evidence>
<dbReference type="AlphaFoldDB" id="A0A6I4VVC4"/>
<evidence type="ECO:0000313" key="1">
    <source>
        <dbReference type="EMBL" id="MXQ52474.1"/>
    </source>
</evidence>
<keyword evidence="2" id="KW-1185">Reference proteome</keyword>
<reference evidence="1 2" key="1">
    <citation type="submission" date="2019-12" db="EMBL/GenBank/DDBJ databases">
        <title>Whole-genome analyses of novel actinobacteria.</title>
        <authorList>
            <person name="Sahin N."/>
            <person name="Saygin H."/>
        </authorList>
    </citation>
    <scope>NUCLEOTIDE SEQUENCE [LARGE SCALE GENOMIC DNA]</scope>
    <source>
        <strain evidence="1 2">KC615</strain>
    </source>
</reference>
<accession>A0A6I4VVC4</accession>
<organism evidence="1 2">
    <name type="scientific">Shimazuella alba</name>
    <dbReference type="NCBI Taxonomy" id="2690964"/>
    <lineage>
        <taxon>Bacteria</taxon>
        <taxon>Bacillati</taxon>
        <taxon>Bacillota</taxon>
        <taxon>Bacilli</taxon>
        <taxon>Bacillales</taxon>
        <taxon>Thermoactinomycetaceae</taxon>
        <taxon>Shimazuella</taxon>
    </lineage>
</organism>
<dbReference type="EMBL" id="WUUL01000001">
    <property type="protein sequence ID" value="MXQ52474.1"/>
    <property type="molecule type" value="Genomic_DNA"/>
</dbReference>
<dbReference type="RefSeq" id="WP_160799493.1">
    <property type="nucleotide sequence ID" value="NZ_WUUL01000001.1"/>
</dbReference>
<dbReference type="Proteomes" id="UP000430692">
    <property type="component" value="Unassembled WGS sequence"/>
</dbReference>
<protein>
    <submittedName>
        <fullName evidence="1">Uncharacterized protein</fullName>
    </submittedName>
</protein>
<name>A0A6I4VVC4_9BACL</name>
<comment type="caution">
    <text evidence="1">The sequence shown here is derived from an EMBL/GenBank/DDBJ whole genome shotgun (WGS) entry which is preliminary data.</text>
</comment>
<gene>
    <name evidence="1" type="ORF">GSM42_01635</name>
</gene>
<proteinExistence type="predicted"/>